<dbReference type="AlphaFoldDB" id="Q6Z373"/>
<protein>
    <recommendedName>
        <fullName evidence="1">Helitron helicase-like domain-containing protein</fullName>
    </recommendedName>
</protein>
<reference evidence="2" key="2">
    <citation type="submission" date="2002-05" db="EMBL/GenBank/DDBJ databases">
        <title>Oryza sativa nipponbare(GA3) genomic DNA, chromosome 7, PAC clone:P0519E02.</title>
        <authorList>
            <person name="Sasaki T."/>
            <person name="Matsumoto T."/>
            <person name="Katayose Y."/>
        </authorList>
    </citation>
    <scope>NUCLEOTIDE SEQUENCE</scope>
</reference>
<evidence type="ECO:0000313" key="2">
    <source>
        <dbReference type="EMBL" id="BAC84207.1"/>
    </source>
</evidence>
<gene>
    <name evidence="3" type="ORF">P0417F02.38</name>
    <name evidence="2" type="ORF">P0519E02.12</name>
</gene>
<dbReference type="EMBL" id="AP005259">
    <property type="protein sequence ID" value="BAC84207.1"/>
    <property type="molecule type" value="Genomic_DNA"/>
</dbReference>
<reference evidence="4" key="4">
    <citation type="journal article" date="2008" name="Nucleic Acids Res.">
        <title>The rice annotation project database (RAP-DB): 2008 update.</title>
        <authorList>
            <consortium name="The rice annotation project (RAP)"/>
        </authorList>
    </citation>
    <scope>GENOME REANNOTATION</scope>
    <source>
        <strain evidence="4">cv. Nipponbare</strain>
    </source>
</reference>
<evidence type="ECO:0000259" key="1">
    <source>
        <dbReference type="Pfam" id="PF14214"/>
    </source>
</evidence>
<accession>Q6Z373</accession>
<evidence type="ECO:0000313" key="4">
    <source>
        <dbReference type="Proteomes" id="UP000000763"/>
    </source>
</evidence>
<dbReference type="Proteomes" id="UP000000763">
    <property type="component" value="Chromosome 7"/>
</dbReference>
<sequence>MATDESLKYPRHSHPMVLAISDDVAHSSFKQLAAFTYLESLWSEVTQALATIPGQHSADRPDIINHVFHVKLHLFMNDIVKKKFFWPCHYRLISAQLPDPSIDRVGYDAVAAFMMHGPCGDANPYCSCMVDSKCSKNYPKEYCDKTTILPNGHVRVGLKRKRACAGTNEIHDYLECRCIAPNEAAWRLLQFKIHYTDPAIERLHVHMPLENSVTFIEDDNLE</sequence>
<name>Q6Z373_ORYSJ</name>
<dbReference type="EMBL" id="AP005257">
    <property type="protein sequence ID" value="BAD31244.1"/>
    <property type="molecule type" value="Genomic_DNA"/>
</dbReference>
<reference evidence="3" key="1">
    <citation type="submission" date="2002-05" db="EMBL/GenBank/DDBJ databases">
        <title>Oryza sativa nipponbare(GA3) genomic DNA, chromosome 7, PAC clone:P0417F02.</title>
        <authorList>
            <person name="Sasaki T."/>
            <person name="Matsumoto T."/>
            <person name="Katayose Y."/>
        </authorList>
    </citation>
    <scope>NUCLEOTIDE SEQUENCE</scope>
</reference>
<reference evidence="4" key="3">
    <citation type="journal article" date="2005" name="Nature">
        <title>The map-based sequence of the rice genome.</title>
        <authorList>
            <consortium name="International rice genome sequencing project (IRGSP)"/>
            <person name="Matsumoto T."/>
            <person name="Wu J."/>
            <person name="Kanamori H."/>
            <person name="Katayose Y."/>
            <person name="Fujisawa M."/>
            <person name="Namiki N."/>
            <person name="Mizuno H."/>
            <person name="Yamamoto K."/>
            <person name="Antonio B.A."/>
            <person name="Baba T."/>
            <person name="Sakata K."/>
            <person name="Nagamura Y."/>
            <person name="Aoki H."/>
            <person name="Arikawa K."/>
            <person name="Arita K."/>
            <person name="Bito T."/>
            <person name="Chiden Y."/>
            <person name="Fujitsuka N."/>
            <person name="Fukunaka R."/>
            <person name="Hamada M."/>
            <person name="Harada C."/>
            <person name="Hayashi A."/>
            <person name="Hijishita S."/>
            <person name="Honda M."/>
            <person name="Hosokawa S."/>
            <person name="Ichikawa Y."/>
            <person name="Idonuma A."/>
            <person name="Iijima M."/>
            <person name="Ikeda M."/>
            <person name="Ikeno M."/>
            <person name="Ito K."/>
            <person name="Ito S."/>
            <person name="Ito T."/>
            <person name="Ito Y."/>
            <person name="Ito Y."/>
            <person name="Iwabuchi A."/>
            <person name="Kamiya K."/>
            <person name="Karasawa W."/>
            <person name="Kurita K."/>
            <person name="Katagiri S."/>
            <person name="Kikuta A."/>
            <person name="Kobayashi H."/>
            <person name="Kobayashi N."/>
            <person name="Machita K."/>
            <person name="Maehara T."/>
            <person name="Masukawa M."/>
            <person name="Mizubayashi T."/>
            <person name="Mukai Y."/>
            <person name="Nagasaki H."/>
            <person name="Nagata Y."/>
            <person name="Naito S."/>
            <person name="Nakashima M."/>
            <person name="Nakama Y."/>
            <person name="Nakamichi Y."/>
            <person name="Nakamura M."/>
            <person name="Meguro A."/>
            <person name="Negishi M."/>
            <person name="Ohta I."/>
            <person name="Ohta T."/>
            <person name="Okamoto M."/>
            <person name="Ono N."/>
            <person name="Saji S."/>
            <person name="Sakaguchi M."/>
            <person name="Sakai K."/>
            <person name="Shibata M."/>
            <person name="Shimokawa T."/>
            <person name="Song J."/>
            <person name="Takazaki Y."/>
            <person name="Terasawa K."/>
            <person name="Tsugane M."/>
            <person name="Tsuji K."/>
            <person name="Ueda S."/>
            <person name="Waki K."/>
            <person name="Yamagata H."/>
            <person name="Yamamoto M."/>
            <person name="Yamamoto S."/>
            <person name="Yamane H."/>
            <person name="Yoshiki S."/>
            <person name="Yoshihara R."/>
            <person name="Yukawa K."/>
            <person name="Zhong H."/>
            <person name="Yano M."/>
            <person name="Yuan Q."/>
            <person name="Ouyang S."/>
            <person name="Liu J."/>
            <person name="Jones K.M."/>
            <person name="Gansberger K."/>
            <person name="Moffat K."/>
            <person name="Hill J."/>
            <person name="Bera J."/>
            <person name="Fadrosh D."/>
            <person name="Jin S."/>
            <person name="Johri S."/>
            <person name="Kim M."/>
            <person name="Overton L."/>
            <person name="Reardon M."/>
            <person name="Tsitrin T."/>
            <person name="Vuong H."/>
            <person name="Weaver B."/>
            <person name="Ciecko A."/>
            <person name="Tallon L."/>
            <person name="Jackson J."/>
            <person name="Pai G."/>
            <person name="Aken S.V."/>
            <person name="Utterback T."/>
            <person name="Reidmuller S."/>
            <person name="Feldblyum T."/>
            <person name="Hsiao J."/>
            <person name="Zismann V."/>
            <person name="Iobst S."/>
            <person name="de Vazeille A.R."/>
            <person name="Buell C.R."/>
            <person name="Ying K."/>
            <person name="Li Y."/>
            <person name="Lu T."/>
            <person name="Huang Y."/>
            <person name="Zhao Q."/>
            <person name="Feng Q."/>
            <person name="Zhang L."/>
            <person name="Zhu J."/>
            <person name="Weng Q."/>
            <person name="Mu J."/>
            <person name="Lu Y."/>
            <person name="Fan D."/>
            <person name="Liu Y."/>
            <person name="Guan J."/>
            <person name="Zhang Y."/>
            <person name="Yu S."/>
            <person name="Liu X."/>
            <person name="Zhang Y."/>
            <person name="Hong G."/>
            <person name="Han B."/>
            <person name="Choisne N."/>
            <person name="Demange N."/>
            <person name="Orjeda G."/>
            <person name="Samain S."/>
            <person name="Cattolico L."/>
            <person name="Pelletier E."/>
            <person name="Couloux A."/>
            <person name="Segurens B."/>
            <person name="Wincker P."/>
            <person name="D'Hont A."/>
            <person name="Scarpelli C."/>
            <person name="Weissenbach J."/>
            <person name="Salanoubat M."/>
            <person name="Quetier F."/>
            <person name="Yu Y."/>
            <person name="Kim H.R."/>
            <person name="Rambo T."/>
            <person name="Currie J."/>
            <person name="Collura K."/>
            <person name="Luo M."/>
            <person name="Yang T."/>
            <person name="Ammiraju J.S.S."/>
            <person name="Engler F."/>
            <person name="Soderlund C."/>
            <person name="Wing R.A."/>
            <person name="Palmer L.E."/>
            <person name="de la Bastide M."/>
            <person name="Spiegel L."/>
            <person name="Nascimento L."/>
            <person name="Zutavern T."/>
            <person name="O'Shaughnessy A."/>
            <person name="Dike S."/>
            <person name="Dedhia N."/>
            <person name="Preston R."/>
            <person name="Balija V."/>
            <person name="McCombie W.R."/>
            <person name="Chow T."/>
            <person name="Chen H."/>
            <person name="Chung M."/>
            <person name="Chen C."/>
            <person name="Shaw J."/>
            <person name="Wu H."/>
            <person name="Hsiao K."/>
            <person name="Chao Y."/>
            <person name="Chu M."/>
            <person name="Cheng C."/>
            <person name="Hour A."/>
            <person name="Lee P."/>
            <person name="Lin S."/>
            <person name="Lin Y."/>
            <person name="Liou J."/>
            <person name="Liu S."/>
            <person name="Hsing Y."/>
            <person name="Raghuvanshi S."/>
            <person name="Mohanty A."/>
            <person name="Bharti A.K."/>
            <person name="Gaur A."/>
            <person name="Gupta V."/>
            <person name="Kumar D."/>
            <person name="Ravi V."/>
            <person name="Vij S."/>
            <person name="Kapur A."/>
            <person name="Khurana P."/>
            <person name="Khurana P."/>
            <person name="Khurana J.P."/>
            <person name="Tyagi A.K."/>
            <person name="Gaikwad K."/>
            <person name="Singh A."/>
            <person name="Dalal V."/>
            <person name="Srivastava S."/>
            <person name="Dixit A."/>
            <person name="Pal A.K."/>
            <person name="Ghazi I.A."/>
            <person name="Yadav M."/>
            <person name="Pandit A."/>
            <person name="Bhargava A."/>
            <person name="Sureshbabu K."/>
            <person name="Batra K."/>
            <person name="Sharma T.R."/>
            <person name="Mohapatra T."/>
            <person name="Singh N.K."/>
            <person name="Messing J."/>
            <person name="Nelson A.B."/>
            <person name="Fuks G."/>
            <person name="Kavchok S."/>
            <person name="Keizer G."/>
            <person name="Linton E."/>
            <person name="Llaca V."/>
            <person name="Song R."/>
            <person name="Tanyolac B."/>
            <person name="Young S."/>
            <person name="Ho-Il K."/>
            <person name="Hahn J.H."/>
            <person name="Sangsakoo G."/>
            <person name="Vanavichit A."/>
            <person name="de Mattos Luiz.A.T."/>
            <person name="Zimmer P.D."/>
            <person name="Malone G."/>
            <person name="Dellagostin O."/>
            <person name="de Oliveira A.C."/>
            <person name="Bevan M."/>
            <person name="Bancroft I."/>
            <person name="Minx P."/>
            <person name="Cordum H."/>
            <person name="Wilson R."/>
            <person name="Cheng Z."/>
            <person name="Jin W."/>
            <person name="Jiang J."/>
            <person name="Leong S.A."/>
            <person name="Iwama H."/>
            <person name="Gojobori T."/>
            <person name="Itoh T."/>
            <person name="Niimura Y."/>
            <person name="Fujii Y."/>
            <person name="Habara T."/>
            <person name="Sakai H."/>
            <person name="Sato Y."/>
            <person name="Wilson G."/>
            <person name="Kumar K."/>
            <person name="McCouch S."/>
            <person name="Juretic N."/>
            <person name="Hoen D."/>
            <person name="Wright S."/>
            <person name="Bruskiewich R."/>
            <person name="Bureau T."/>
            <person name="Miyao A."/>
            <person name="Hirochika H."/>
            <person name="Nishikawa T."/>
            <person name="Kadowaki K."/>
            <person name="Sugiura M."/>
            <person name="Burr B."/>
            <person name="Sasaki T."/>
        </authorList>
    </citation>
    <scope>NUCLEOTIDE SEQUENCE [LARGE SCALE GENOMIC DNA]</scope>
    <source>
        <strain evidence="4">cv. Nipponbare</strain>
    </source>
</reference>
<evidence type="ECO:0000313" key="3">
    <source>
        <dbReference type="EMBL" id="BAD31244.1"/>
    </source>
</evidence>
<proteinExistence type="predicted"/>
<organism evidence="2 4">
    <name type="scientific">Oryza sativa subsp. japonica</name>
    <name type="common">Rice</name>
    <dbReference type="NCBI Taxonomy" id="39947"/>
    <lineage>
        <taxon>Eukaryota</taxon>
        <taxon>Viridiplantae</taxon>
        <taxon>Streptophyta</taxon>
        <taxon>Embryophyta</taxon>
        <taxon>Tracheophyta</taxon>
        <taxon>Spermatophyta</taxon>
        <taxon>Magnoliopsida</taxon>
        <taxon>Liliopsida</taxon>
        <taxon>Poales</taxon>
        <taxon>Poaceae</taxon>
        <taxon>BOP clade</taxon>
        <taxon>Oryzoideae</taxon>
        <taxon>Oryzeae</taxon>
        <taxon>Oryzinae</taxon>
        <taxon>Oryza</taxon>
        <taxon>Oryza sativa</taxon>
    </lineage>
</organism>
<feature type="domain" description="Helitron helicase-like" evidence="1">
    <location>
        <begin position="41"/>
        <end position="85"/>
    </location>
</feature>
<dbReference type="Pfam" id="PF14214">
    <property type="entry name" value="Helitron_like_N"/>
    <property type="match status" value="1"/>
</dbReference>
<dbReference type="InterPro" id="IPR025476">
    <property type="entry name" value="Helitron_helicase-like"/>
</dbReference>